<dbReference type="EMBL" id="LXQA011337124">
    <property type="protein sequence ID" value="MCI93732.1"/>
    <property type="molecule type" value="Genomic_DNA"/>
</dbReference>
<protein>
    <submittedName>
        <fullName evidence="1">Uncharacterized protein</fullName>
    </submittedName>
</protein>
<sequence length="64" mass="7059">PPGNPPRPAELDAIIHEEVEAEGQRTTTLVANMLDIRQLIQALMARSRGIHISFTIIGVEWVEG</sequence>
<evidence type="ECO:0000313" key="1">
    <source>
        <dbReference type="EMBL" id="MCI93732.1"/>
    </source>
</evidence>
<reference evidence="1 2" key="1">
    <citation type="journal article" date="2018" name="Front. Plant Sci.">
        <title>Red Clover (Trifolium pratense) and Zigzag Clover (T. medium) - A Picture of Genomic Similarities and Differences.</title>
        <authorList>
            <person name="Dluhosova J."/>
            <person name="Istvanek J."/>
            <person name="Nedelnik J."/>
            <person name="Repkova J."/>
        </authorList>
    </citation>
    <scope>NUCLEOTIDE SEQUENCE [LARGE SCALE GENOMIC DNA]</scope>
    <source>
        <strain evidence="2">cv. 10/8</strain>
        <tissue evidence="1">Leaf</tissue>
    </source>
</reference>
<keyword evidence="2" id="KW-1185">Reference proteome</keyword>
<feature type="non-terminal residue" evidence="1">
    <location>
        <position position="1"/>
    </location>
</feature>
<feature type="non-terminal residue" evidence="1">
    <location>
        <position position="64"/>
    </location>
</feature>
<proteinExistence type="predicted"/>
<evidence type="ECO:0000313" key="2">
    <source>
        <dbReference type="Proteomes" id="UP000265520"/>
    </source>
</evidence>
<organism evidence="1 2">
    <name type="scientific">Trifolium medium</name>
    <dbReference type="NCBI Taxonomy" id="97028"/>
    <lineage>
        <taxon>Eukaryota</taxon>
        <taxon>Viridiplantae</taxon>
        <taxon>Streptophyta</taxon>
        <taxon>Embryophyta</taxon>
        <taxon>Tracheophyta</taxon>
        <taxon>Spermatophyta</taxon>
        <taxon>Magnoliopsida</taxon>
        <taxon>eudicotyledons</taxon>
        <taxon>Gunneridae</taxon>
        <taxon>Pentapetalae</taxon>
        <taxon>rosids</taxon>
        <taxon>fabids</taxon>
        <taxon>Fabales</taxon>
        <taxon>Fabaceae</taxon>
        <taxon>Papilionoideae</taxon>
        <taxon>50 kb inversion clade</taxon>
        <taxon>NPAAA clade</taxon>
        <taxon>Hologalegina</taxon>
        <taxon>IRL clade</taxon>
        <taxon>Trifolieae</taxon>
        <taxon>Trifolium</taxon>
    </lineage>
</organism>
<dbReference type="Proteomes" id="UP000265520">
    <property type="component" value="Unassembled WGS sequence"/>
</dbReference>
<name>A0A392W215_9FABA</name>
<accession>A0A392W215</accession>
<dbReference type="AlphaFoldDB" id="A0A392W215"/>
<comment type="caution">
    <text evidence="1">The sequence shown here is derived from an EMBL/GenBank/DDBJ whole genome shotgun (WGS) entry which is preliminary data.</text>
</comment>